<keyword evidence="1" id="KW-0472">Membrane</keyword>
<name>A0ABS6FKZ7_9FIRM</name>
<dbReference type="InterPro" id="IPR031360">
    <property type="entry name" value="TrpP"/>
</dbReference>
<feature type="transmembrane region" description="Helical" evidence="1">
    <location>
        <begin position="87"/>
        <end position="105"/>
    </location>
</feature>
<sequence length="185" mass="20309">MSEKVRVYGDRSSQRKESTRVMVISAILLAVGAITHTVFSGPDFLLACMFVAIAISNNKKEVFAITVAAGLLTGFTQVNPVGTVASLFDKLISGFFFLFIINMFGEKYKNNLIYFAAAVVLSTILSGYIYFASYYFIGKLVGLPPTMKIMQRGILIPVLTLVMPTACANGFIATIINRAYKLTRF</sequence>
<evidence type="ECO:0000313" key="3">
    <source>
        <dbReference type="Proteomes" id="UP000783742"/>
    </source>
</evidence>
<dbReference type="Proteomes" id="UP000783742">
    <property type="component" value="Unassembled WGS sequence"/>
</dbReference>
<reference evidence="2 3" key="1">
    <citation type="submission" date="2021-06" db="EMBL/GenBank/DDBJ databases">
        <authorList>
            <person name="Sun Q."/>
            <person name="Li D."/>
        </authorList>
    </citation>
    <scope>NUCLEOTIDE SEQUENCE [LARGE SCALE GENOMIC DNA]</scope>
    <source>
        <strain evidence="2 3">MSJ-1</strain>
    </source>
</reference>
<keyword evidence="1" id="KW-1133">Transmembrane helix</keyword>
<keyword evidence="3" id="KW-1185">Reference proteome</keyword>
<proteinExistence type="predicted"/>
<evidence type="ECO:0000256" key="1">
    <source>
        <dbReference type="SAM" id="Phobius"/>
    </source>
</evidence>
<gene>
    <name evidence="2" type="ORF">KQI68_10050</name>
</gene>
<keyword evidence="1" id="KW-0812">Transmembrane</keyword>
<dbReference type="Pfam" id="PF17099">
    <property type="entry name" value="TrpP"/>
    <property type="match status" value="1"/>
</dbReference>
<evidence type="ECO:0000313" key="2">
    <source>
        <dbReference type="EMBL" id="MBU5670172.1"/>
    </source>
</evidence>
<accession>A0ABS6FKZ7</accession>
<dbReference type="EMBL" id="JAHLQO010000007">
    <property type="protein sequence ID" value="MBU5670172.1"/>
    <property type="molecule type" value="Genomic_DNA"/>
</dbReference>
<protein>
    <recommendedName>
        <fullName evidence="4">Tryptophan transporter</fullName>
    </recommendedName>
</protein>
<feature type="transmembrane region" description="Helical" evidence="1">
    <location>
        <begin position="21"/>
        <end position="39"/>
    </location>
</feature>
<evidence type="ECO:0008006" key="4">
    <source>
        <dbReference type="Google" id="ProtNLM"/>
    </source>
</evidence>
<dbReference type="RefSeq" id="WP_216549995.1">
    <property type="nucleotide sequence ID" value="NZ_JAHLQO010000007.1"/>
</dbReference>
<feature type="transmembrane region" description="Helical" evidence="1">
    <location>
        <begin position="154"/>
        <end position="176"/>
    </location>
</feature>
<organism evidence="2 3">
    <name type="scientific">Peptoniphilus ovalis</name>
    <dbReference type="NCBI Taxonomy" id="2841503"/>
    <lineage>
        <taxon>Bacteria</taxon>
        <taxon>Bacillati</taxon>
        <taxon>Bacillota</taxon>
        <taxon>Tissierellia</taxon>
        <taxon>Tissierellales</taxon>
        <taxon>Peptoniphilaceae</taxon>
        <taxon>Peptoniphilus</taxon>
    </lineage>
</organism>
<feature type="transmembrane region" description="Helical" evidence="1">
    <location>
        <begin position="112"/>
        <end position="134"/>
    </location>
</feature>
<comment type="caution">
    <text evidence="2">The sequence shown here is derived from an EMBL/GenBank/DDBJ whole genome shotgun (WGS) entry which is preliminary data.</text>
</comment>